<evidence type="ECO:0000256" key="3">
    <source>
        <dbReference type="SAM" id="SignalP"/>
    </source>
</evidence>
<proteinExistence type="inferred from homology"/>
<evidence type="ECO:0000313" key="5">
    <source>
        <dbReference type="EMBL" id="CAH0550048.1"/>
    </source>
</evidence>
<comment type="similarity">
    <text evidence="1">Belongs to the canopy family.</text>
</comment>
<dbReference type="InterPro" id="IPR042415">
    <property type="entry name" value="CNPY"/>
</dbReference>
<keyword evidence="6" id="KW-1185">Reference proteome</keyword>
<feature type="domain" description="Saposin B-type" evidence="4">
    <location>
        <begin position="23"/>
        <end position="175"/>
    </location>
</feature>
<evidence type="ECO:0000259" key="4">
    <source>
        <dbReference type="PROSITE" id="PS50015"/>
    </source>
</evidence>
<gene>
    <name evidence="5" type="ORF">MELIAE_LOCUS2960</name>
</gene>
<dbReference type="OrthoDB" id="192915at2759"/>
<dbReference type="PROSITE" id="PS50015">
    <property type="entry name" value="SAP_B"/>
    <property type="match status" value="1"/>
</dbReference>
<name>A0A9P0AUM3_BRAAE</name>
<dbReference type="AlphaFoldDB" id="A0A9P0AUM3"/>
<dbReference type="GO" id="GO:0005783">
    <property type="term" value="C:endoplasmic reticulum"/>
    <property type="evidence" value="ECO:0007669"/>
    <property type="project" value="TreeGrafter"/>
</dbReference>
<dbReference type="PANTHER" id="PTHR13341">
    <property type="entry name" value="MIR-INTERACTING SAPOSIN-LIKE PROTEIN"/>
    <property type="match status" value="1"/>
</dbReference>
<evidence type="ECO:0000256" key="2">
    <source>
        <dbReference type="ARBA" id="ARBA00023157"/>
    </source>
</evidence>
<keyword evidence="2" id="KW-1015">Disulfide bond</keyword>
<evidence type="ECO:0000313" key="6">
    <source>
        <dbReference type="Proteomes" id="UP001154078"/>
    </source>
</evidence>
<evidence type="ECO:0000256" key="1">
    <source>
        <dbReference type="ARBA" id="ARBA00007285"/>
    </source>
</evidence>
<dbReference type="Proteomes" id="UP001154078">
    <property type="component" value="Chromosome 2"/>
</dbReference>
<dbReference type="InterPro" id="IPR021852">
    <property type="entry name" value="DUF3456"/>
</dbReference>
<feature type="chain" id="PRO_5040287513" description="Saposin B-type domain-containing protein" evidence="3">
    <location>
        <begin position="18"/>
        <end position="178"/>
    </location>
</feature>
<protein>
    <recommendedName>
        <fullName evidence="4">Saposin B-type domain-containing protein</fullName>
    </recommendedName>
</protein>
<sequence length="178" mass="20507">MKIIVLFFILQAYSTIGQKINVQELKCLVCKQTVEELSNAVNALDPSKKVDVGGYRLDGEGNFKHKTISQKKSELKLSELVEQVCEKMDDYVRAFDKTTEELLLFKLMTNDGKMNPKMSEVDIVQDDDLNKSLKYNCEVLVEEHEEEIIQLYKQEHQNIENEVCVSLTNLCPKNNEEL</sequence>
<dbReference type="PANTHER" id="PTHR13341:SF2">
    <property type="entry name" value="PROTEIN SEELE"/>
    <property type="match status" value="1"/>
</dbReference>
<dbReference type="Gene3D" id="1.10.225.10">
    <property type="entry name" value="Saposin-like"/>
    <property type="match status" value="1"/>
</dbReference>
<organism evidence="5 6">
    <name type="scientific">Brassicogethes aeneus</name>
    <name type="common">Rape pollen beetle</name>
    <name type="synonym">Meligethes aeneus</name>
    <dbReference type="NCBI Taxonomy" id="1431903"/>
    <lineage>
        <taxon>Eukaryota</taxon>
        <taxon>Metazoa</taxon>
        <taxon>Ecdysozoa</taxon>
        <taxon>Arthropoda</taxon>
        <taxon>Hexapoda</taxon>
        <taxon>Insecta</taxon>
        <taxon>Pterygota</taxon>
        <taxon>Neoptera</taxon>
        <taxon>Endopterygota</taxon>
        <taxon>Coleoptera</taxon>
        <taxon>Polyphaga</taxon>
        <taxon>Cucujiformia</taxon>
        <taxon>Nitidulidae</taxon>
        <taxon>Meligethinae</taxon>
        <taxon>Brassicogethes</taxon>
    </lineage>
</organism>
<dbReference type="Pfam" id="PF11938">
    <property type="entry name" value="DUF3456"/>
    <property type="match status" value="1"/>
</dbReference>
<keyword evidence="3" id="KW-0732">Signal</keyword>
<accession>A0A9P0AUM3</accession>
<feature type="signal peptide" evidence="3">
    <location>
        <begin position="1"/>
        <end position="17"/>
    </location>
</feature>
<dbReference type="InterPro" id="IPR008139">
    <property type="entry name" value="SaposinB_dom"/>
</dbReference>
<dbReference type="EMBL" id="OV121133">
    <property type="protein sequence ID" value="CAH0550048.1"/>
    <property type="molecule type" value="Genomic_DNA"/>
</dbReference>
<reference evidence="5" key="1">
    <citation type="submission" date="2021-12" db="EMBL/GenBank/DDBJ databases">
        <authorList>
            <person name="King R."/>
        </authorList>
    </citation>
    <scope>NUCLEOTIDE SEQUENCE</scope>
</reference>